<feature type="non-terminal residue" evidence="2">
    <location>
        <position position="1"/>
    </location>
</feature>
<gene>
    <name evidence="2" type="ORF">METZ01_LOCUS439288</name>
</gene>
<sequence>FWVLGEFLDLGQPKKLAKVDSELKKRKKLIDNYKLQITNLRKKLEEDEEKKEIN</sequence>
<accession>A0A382YT91</accession>
<evidence type="ECO:0000313" key="2">
    <source>
        <dbReference type="EMBL" id="SVD86434.1"/>
    </source>
</evidence>
<proteinExistence type="predicted"/>
<dbReference type="AlphaFoldDB" id="A0A382YT91"/>
<keyword evidence="1" id="KW-0175">Coiled coil</keyword>
<protein>
    <submittedName>
        <fullName evidence="2">Uncharacterized protein</fullName>
    </submittedName>
</protein>
<reference evidence="2" key="1">
    <citation type="submission" date="2018-05" db="EMBL/GenBank/DDBJ databases">
        <authorList>
            <person name="Lanie J.A."/>
            <person name="Ng W.-L."/>
            <person name="Kazmierczak K.M."/>
            <person name="Andrzejewski T.M."/>
            <person name="Davidsen T.M."/>
            <person name="Wayne K.J."/>
            <person name="Tettelin H."/>
            <person name="Glass J.I."/>
            <person name="Rusch D."/>
            <person name="Podicherti R."/>
            <person name="Tsui H.-C.T."/>
            <person name="Winkler M.E."/>
        </authorList>
    </citation>
    <scope>NUCLEOTIDE SEQUENCE</scope>
</reference>
<dbReference type="EMBL" id="UINC01178338">
    <property type="protein sequence ID" value="SVD86434.1"/>
    <property type="molecule type" value="Genomic_DNA"/>
</dbReference>
<evidence type="ECO:0000256" key="1">
    <source>
        <dbReference type="SAM" id="Coils"/>
    </source>
</evidence>
<feature type="coiled-coil region" evidence="1">
    <location>
        <begin position="23"/>
        <end position="50"/>
    </location>
</feature>
<organism evidence="2">
    <name type="scientific">marine metagenome</name>
    <dbReference type="NCBI Taxonomy" id="408172"/>
    <lineage>
        <taxon>unclassified sequences</taxon>
        <taxon>metagenomes</taxon>
        <taxon>ecological metagenomes</taxon>
    </lineage>
</organism>
<name>A0A382YT91_9ZZZZ</name>